<organism evidence="2">
    <name type="scientific">bioreactor metagenome</name>
    <dbReference type="NCBI Taxonomy" id="1076179"/>
    <lineage>
        <taxon>unclassified sequences</taxon>
        <taxon>metagenomes</taxon>
        <taxon>ecological metagenomes</taxon>
    </lineage>
</organism>
<feature type="transmembrane region" description="Helical" evidence="1">
    <location>
        <begin position="47"/>
        <end position="72"/>
    </location>
</feature>
<dbReference type="EMBL" id="VSSQ01000259">
    <property type="protein sequence ID" value="MPL88529.1"/>
    <property type="molecule type" value="Genomic_DNA"/>
</dbReference>
<keyword evidence="1" id="KW-0812">Transmembrane</keyword>
<feature type="transmembrane region" description="Helical" evidence="1">
    <location>
        <begin position="165"/>
        <end position="184"/>
    </location>
</feature>
<feature type="transmembrane region" description="Helical" evidence="1">
    <location>
        <begin position="79"/>
        <end position="101"/>
    </location>
</feature>
<reference evidence="2" key="1">
    <citation type="submission" date="2019-08" db="EMBL/GenBank/DDBJ databases">
        <authorList>
            <person name="Kucharzyk K."/>
            <person name="Murdoch R.W."/>
            <person name="Higgins S."/>
            <person name="Loffler F."/>
        </authorList>
    </citation>
    <scope>NUCLEOTIDE SEQUENCE</scope>
</reference>
<feature type="transmembrane region" description="Helical" evidence="1">
    <location>
        <begin position="204"/>
        <end position="224"/>
    </location>
</feature>
<keyword evidence="1" id="KW-1133">Transmembrane helix</keyword>
<sequence>MKTSIKTLFLLFVFSLAMGFLESAVVVYLREIYYPHVFSFPLVNMDYNVLITELLREAATLLMLLSIAILAGRNRAERFAFFLFCFAIWDIFYYVFLWMLIGWPATLLEWDILFLIPVPWAGPVLAPCLLSLTMLCYAVSILVLQHRRCPVMIKFRDWSMMITGSLIVVLSFTIPYLNLMAVTPDRTSSGELMQKISAFIPRNFNWLLFGTGEFILLIVILFIVRRCIKTGKSRFHNQTADFTA</sequence>
<protein>
    <submittedName>
        <fullName evidence="2">Uncharacterized protein</fullName>
    </submittedName>
</protein>
<dbReference type="AlphaFoldDB" id="A0A644VAY9"/>
<gene>
    <name evidence="2" type="ORF">SDC9_34552</name>
</gene>
<comment type="caution">
    <text evidence="2">The sequence shown here is derived from an EMBL/GenBank/DDBJ whole genome shotgun (WGS) entry which is preliminary data.</text>
</comment>
<evidence type="ECO:0000313" key="2">
    <source>
        <dbReference type="EMBL" id="MPL88529.1"/>
    </source>
</evidence>
<evidence type="ECO:0000256" key="1">
    <source>
        <dbReference type="SAM" id="Phobius"/>
    </source>
</evidence>
<keyword evidence="1" id="KW-0472">Membrane</keyword>
<name>A0A644VAY9_9ZZZZ</name>
<feature type="transmembrane region" description="Helical" evidence="1">
    <location>
        <begin position="121"/>
        <end position="144"/>
    </location>
</feature>
<proteinExistence type="predicted"/>
<accession>A0A644VAY9</accession>